<feature type="compositionally biased region" description="Basic residues" evidence="7">
    <location>
        <begin position="252"/>
        <end position="266"/>
    </location>
</feature>
<evidence type="ECO:0000259" key="10">
    <source>
        <dbReference type="Pfam" id="PF12323"/>
    </source>
</evidence>
<feature type="compositionally biased region" description="Polar residues" evidence="7">
    <location>
        <begin position="438"/>
        <end position="449"/>
    </location>
</feature>
<protein>
    <submittedName>
        <fullName evidence="11">Transposase</fullName>
    </submittedName>
</protein>
<sequence length="478" mass="54603">MIVTHKYKLKPSESQVKIMLNWITMLKSHYNYCLRDRIEAYEEVKAPRLGEYCDLRTKAHCTPLTCSISKNSNLGEPFKKNGKKRSAYEQQSSELPSFKKSHPWYKLIHSTVLQQNLRRLDKAFQNLFQAGKGYPNFKKRHQFKSFSYPPNQVKVVGDKIYLPSIGWMKMYLSRPLREGFEVRSVTVRQKADGFYVAIQLEDKSIPQTETIDVNQIKAVVGVDCGARPHKLLALSNGKNIPNPEYEKRLAKRKTLRQRRASRKKRGSNNQKIAYRKVARLEQKIVNQREDYQWKVAHKLLQLADVIVMEKLNIQGMSRKGKPKQDENGHYLKNGQNAKKALNRLIRDCSWGGLKGKIRQVAEKFGRIFLEVDPKYSSQTCSSCGFKDKKNRHKESFLCLNCNTPIDADTNAGIVLGKRGCQILGISFDTLLGVTQKVTGTPETTGASNRDTSEALASEPTNPLQLSLFEWMNGRAIGC</sequence>
<evidence type="ECO:0000259" key="9">
    <source>
        <dbReference type="Pfam" id="PF07282"/>
    </source>
</evidence>
<keyword evidence="4" id="KW-0862">Zinc</keyword>
<evidence type="ECO:0000256" key="4">
    <source>
        <dbReference type="ARBA" id="ARBA00022833"/>
    </source>
</evidence>
<evidence type="ECO:0000256" key="1">
    <source>
        <dbReference type="ARBA" id="ARBA00008761"/>
    </source>
</evidence>
<evidence type="ECO:0000313" key="12">
    <source>
        <dbReference type="Proteomes" id="UP001526426"/>
    </source>
</evidence>
<keyword evidence="6" id="KW-0233">DNA recombination</keyword>
<feature type="region of interest" description="Disordered" evidence="7">
    <location>
        <begin position="252"/>
        <end position="271"/>
    </location>
</feature>
<dbReference type="Pfam" id="PF07282">
    <property type="entry name" value="Cas12f1-like_TNB"/>
    <property type="match status" value="1"/>
</dbReference>
<gene>
    <name evidence="11" type="ORF">K4A83_09980</name>
</gene>
<evidence type="ECO:0000256" key="3">
    <source>
        <dbReference type="ARBA" id="ARBA00022723"/>
    </source>
</evidence>
<keyword evidence="3" id="KW-0479">Metal-binding</keyword>
<dbReference type="InterPro" id="IPR001959">
    <property type="entry name" value="Transposase"/>
</dbReference>
<feature type="region of interest" description="Disordered" evidence="7">
    <location>
        <begin position="438"/>
        <end position="459"/>
    </location>
</feature>
<dbReference type="InterPro" id="IPR010095">
    <property type="entry name" value="Cas12f1-like_TNB"/>
</dbReference>
<accession>A0ABT3L4Z3</accession>
<dbReference type="NCBIfam" id="TIGR01766">
    <property type="entry name" value="IS200/IS605 family accessory protein TnpB-like domain"/>
    <property type="match status" value="1"/>
</dbReference>
<name>A0ABT3L4Z3_9CYAN</name>
<keyword evidence="5" id="KW-0238">DNA-binding</keyword>
<dbReference type="EMBL" id="JAIHOM010000040">
    <property type="protein sequence ID" value="MCW6036588.1"/>
    <property type="molecule type" value="Genomic_DNA"/>
</dbReference>
<dbReference type="InterPro" id="IPR021027">
    <property type="entry name" value="Transposase_put_HTH"/>
</dbReference>
<dbReference type="Pfam" id="PF01385">
    <property type="entry name" value="OrfB_IS605"/>
    <property type="match status" value="1"/>
</dbReference>
<evidence type="ECO:0000256" key="5">
    <source>
        <dbReference type="ARBA" id="ARBA00023125"/>
    </source>
</evidence>
<feature type="domain" description="Transposase putative helix-turn-helix" evidence="10">
    <location>
        <begin position="2"/>
        <end position="43"/>
    </location>
</feature>
<dbReference type="Pfam" id="PF12323">
    <property type="entry name" value="HTH_OrfB_IS605"/>
    <property type="match status" value="1"/>
</dbReference>
<dbReference type="NCBIfam" id="NF040570">
    <property type="entry name" value="guided_TnpB"/>
    <property type="match status" value="1"/>
</dbReference>
<evidence type="ECO:0000256" key="2">
    <source>
        <dbReference type="ARBA" id="ARBA00022578"/>
    </source>
</evidence>
<dbReference type="Proteomes" id="UP001526426">
    <property type="component" value="Unassembled WGS sequence"/>
</dbReference>
<evidence type="ECO:0000259" key="8">
    <source>
        <dbReference type="Pfam" id="PF01385"/>
    </source>
</evidence>
<keyword evidence="12" id="KW-1185">Reference proteome</keyword>
<comment type="caution">
    <text evidence="11">The sequence shown here is derived from an EMBL/GenBank/DDBJ whole genome shotgun (WGS) entry which is preliminary data.</text>
</comment>
<evidence type="ECO:0000256" key="7">
    <source>
        <dbReference type="SAM" id="MobiDB-lite"/>
    </source>
</evidence>
<evidence type="ECO:0000313" key="11">
    <source>
        <dbReference type="EMBL" id="MCW6036588.1"/>
    </source>
</evidence>
<dbReference type="RefSeq" id="WP_265264363.1">
    <property type="nucleotide sequence ID" value="NZ_JAIHOM010000040.1"/>
</dbReference>
<proteinExistence type="inferred from homology"/>
<reference evidence="11 12" key="1">
    <citation type="submission" date="2021-08" db="EMBL/GenBank/DDBJ databases">
        <title>Draft genome sequence of Spirulina subsalsa with high tolerance to salinity and hype-accumulation of phycocyanin.</title>
        <authorList>
            <person name="Pei H."/>
            <person name="Jiang L."/>
        </authorList>
    </citation>
    <scope>NUCLEOTIDE SEQUENCE [LARGE SCALE GENOMIC DNA]</scope>
    <source>
        <strain evidence="11 12">FACHB-351</strain>
    </source>
</reference>
<organism evidence="11 12">
    <name type="scientific">Spirulina subsalsa FACHB-351</name>
    <dbReference type="NCBI Taxonomy" id="234711"/>
    <lineage>
        <taxon>Bacteria</taxon>
        <taxon>Bacillati</taxon>
        <taxon>Cyanobacteriota</taxon>
        <taxon>Cyanophyceae</taxon>
        <taxon>Spirulinales</taxon>
        <taxon>Spirulinaceae</taxon>
        <taxon>Spirulina</taxon>
    </lineage>
</organism>
<comment type="similarity">
    <text evidence="1">In the C-terminal section; belongs to the transposase 35 family.</text>
</comment>
<keyword evidence="2" id="KW-0815">Transposition</keyword>
<feature type="domain" description="Probable transposase IS891/IS1136/IS1341" evidence="8">
    <location>
        <begin position="212"/>
        <end position="318"/>
    </location>
</feature>
<evidence type="ECO:0000256" key="6">
    <source>
        <dbReference type="ARBA" id="ARBA00023172"/>
    </source>
</evidence>
<feature type="domain" description="Cas12f1-like TNB" evidence="9">
    <location>
        <begin position="350"/>
        <end position="413"/>
    </location>
</feature>